<dbReference type="Proteomes" id="UP000596932">
    <property type="component" value="Unassembled WGS sequence"/>
</dbReference>
<dbReference type="EMBL" id="JACFYX010000028">
    <property type="protein sequence ID" value="MBG0837876.1"/>
    <property type="molecule type" value="Genomic_DNA"/>
</dbReference>
<name>A0A931D1D0_9PSED</name>
<protein>
    <submittedName>
        <fullName evidence="2">Uncharacterized protein</fullName>
    </submittedName>
</protein>
<evidence type="ECO:0000256" key="1">
    <source>
        <dbReference type="SAM" id="MobiDB-lite"/>
    </source>
</evidence>
<proteinExistence type="predicted"/>
<evidence type="ECO:0000313" key="2">
    <source>
        <dbReference type="EMBL" id="MBG0837876.1"/>
    </source>
</evidence>
<sequence length="111" mass="11893">MNDAVRFQTMADGSQGSSGDPVLYFRTDIDPTDLFETATSRLDSALSLLDALANMPRGTMADVTQIADGLTYLLSDASGMLQEVHGLLRELNERREAMAPVTLLSGEGGVQ</sequence>
<gene>
    <name evidence="2" type="ORF">H3221_22420</name>
</gene>
<reference evidence="2" key="1">
    <citation type="submission" date="2020-07" db="EMBL/GenBank/DDBJ databases">
        <title>Pseudomonas chaetoceroseae sp. nov., a new member of the Pseudomonas oleovorans group isolated from a culture of Chaetoceros calcitrans.</title>
        <authorList>
            <person name="Girard L."/>
            <person name="Lood C."/>
            <person name="De Mot R."/>
            <person name="Baudart J."/>
        </authorList>
    </citation>
    <scope>NUCLEOTIDE SEQUENCE</scope>
    <source>
        <strain evidence="2">536</strain>
    </source>
</reference>
<dbReference type="AlphaFoldDB" id="A0A931D1D0"/>
<organism evidence="2 3">
    <name type="scientific">Pseudomonas chaetocerotis</name>
    <dbReference type="NCBI Taxonomy" id="2758695"/>
    <lineage>
        <taxon>Bacteria</taxon>
        <taxon>Pseudomonadati</taxon>
        <taxon>Pseudomonadota</taxon>
        <taxon>Gammaproteobacteria</taxon>
        <taxon>Pseudomonadales</taxon>
        <taxon>Pseudomonadaceae</taxon>
        <taxon>Pseudomonas</taxon>
    </lineage>
</organism>
<feature type="region of interest" description="Disordered" evidence="1">
    <location>
        <begin position="1"/>
        <end position="21"/>
    </location>
</feature>
<comment type="caution">
    <text evidence="2">The sequence shown here is derived from an EMBL/GenBank/DDBJ whole genome shotgun (WGS) entry which is preliminary data.</text>
</comment>
<keyword evidence="3" id="KW-1185">Reference proteome</keyword>
<evidence type="ECO:0000313" key="3">
    <source>
        <dbReference type="Proteomes" id="UP000596932"/>
    </source>
</evidence>
<accession>A0A931D1D0</accession>